<name>A0A9D9E6B9_9LACO</name>
<dbReference type="InterPro" id="IPR011527">
    <property type="entry name" value="ABC1_TM_dom"/>
</dbReference>
<evidence type="ECO:0000256" key="6">
    <source>
        <dbReference type="ARBA" id="ARBA00022989"/>
    </source>
</evidence>
<evidence type="ECO:0000256" key="5">
    <source>
        <dbReference type="ARBA" id="ARBA00022840"/>
    </source>
</evidence>
<dbReference type="PROSITE" id="PS50929">
    <property type="entry name" value="ABC_TM1F"/>
    <property type="match status" value="1"/>
</dbReference>
<evidence type="ECO:0000256" key="4">
    <source>
        <dbReference type="ARBA" id="ARBA00022741"/>
    </source>
</evidence>
<feature type="transmembrane region" description="Helical" evidence="8">
    <location>
        <begin position="180"/>
        <end position="197"/>
    </location>
</feature>
<reference evidence="11" key="2">
    <citation type="journal article" date="2021" name="PeerJ">
        <title>Extensive microbial diversity within the chicken gut microbiome revealed by metagenomics and culture.</title>
        <authorList>
            <person name="Gilroy R."/>
            <person name="Ravi A."/>
            <person name="Getino M."/>
            <person name="Pursley I."/>
            <person name="Horton D.L."/>
            <person name="Alikhan N.F."/>
            <person name="Baker D."/>
            <person name="Gharbi K."/>
            <person name="Hall N."/>
            <person name="Watson M."/>
            <person name="Adriaenssens E.M."/>
            <person name="Foster-Nyarko E."/>
            <person name="Jarju S."/>
            <person name="Secka A."/>
            <person name="Antonio M."/>
            <person name="Oren A."/>
            <person name="Chaudhuri R.R."/>
            <person name="La Ragione R."/>
            <person name="Hildebrand F."/>
            <person name="Pallen M.J."/>
        </authorList>
    </citation>
    <scope>NUCLEOTIDE SEQUENCE</scope>
    <source>
        <strain evidence="11">C6-149</strain>
    </source>
</reference>
<keyword evidence="3 8" id="KW-0812">Transmembrane</keyword>
<dbReference type="GO" id="GO:0005524">
    <property type="term" value="F:ATP binding"/>
    <property type="evidence" value="ECO:0007669"/>
    <property type="project" value="UniProtKB-KW"/>
</dbReference>
<dbReference type="CDD" id="cd03254">
    <property type="entry name" value="ABCC_Glucan_exporter_like"/>
    <property type="match status" value="1"/>
</dbReference>
<dbReference type="InterPro" id="IPR003593">
    <property type="entry name" value="AAA+_ATPase"/>
</dbReference>
<dbReference type="InterPro" id="IPR017871">
    <property type="entry name" value="ABC_transporter-like_CS"/>
</dbReference>
<comment type="subcellular location">
    <subcellularLocation>
        <location evidence="1">Cell membrane</location>
        <topology evidence="1">Multi-pass membrane protein</topology>
    </subcellularLocation>
</comment>
<organism evidence="11 12">
    <name type="scientific">Candidatus Gallilactobacillus intestinavium</name>
    <dbReference type="NCBI Taxonomy" id="2840838"/>
    <lineage>
        <taxon>Bacteria</taxon>
        <taxon>Bacillati</taxon>
        <taxon>Bacillota</taxon>
        <taxon>Bacilli</taxon>
        <taxon>Lactobacillales</taxon>
        <taxon>Lactobacillaceae</taxon>
        <taxon>Lactobacillaceae incertae sedis</taxon>
        <taxon>Candidatus Gallilactobacillus</taxon>
    </lineage>
</organism>
<protein>
    <submittedName>
        <fullName evidence="11">ABC transporter ATP-binding protein</fullName>
    </submittedName>
</protein>
<dbReference type="InterPro" id="IPR039421">
    <property type="entry name" value="Type_1_exporter"/>
</dbReference>
<keyword evidence="5 11" id="KW-0067">ATP-binding</keyword>
<dbReference type="Pfam" id="PF00664">
    <property type="entry name" value="ABC_membrane"/>
    <property type="match status" value="1"/>
</dbReference>
<dbReference type="AlphaFoldDB" id="A0A9D9E6B9"/>
<reference evidence="11" key="1">
    <citation type="submission" date="2020-10" db="EMBL/GenBank/DDBJ databases">
        <authorList>
            <person name="Gilroy R."/>
        </authorList>
    </citation>
    <scope>NUCLEOTIDE SEQUENCE</scope>
    <source>
        <strain evidence="11">C6-149</strain>
    </source>
</reference>
<keyword evidence="2" id="KW-0813">Transport</keyword>
<dbReference type="PROSITE" id="PS50893">
    <property type="entry name" value="ABC_TRANSPORTER_2"/>
    <property type="match status" value="1"/>
</dbReference>
<proteinExistence type="predicted"/>
<dbReference type="PANTHER" id="PTHR24221">
    <property type="entry name" value="ATP-BINDING CASSETTE SUB-FAMILY B"/>
    <property type="match status" value="1"/>
</dbReference>
<dbReference type="PROSITE" id="PS00211">
    <property type="entry name" value="ABC_TRANSPORTER_1"/>
    <property type="match status" value="1"/>
</dbReference>
<dbReference type="GO" id="GO:0005886">
    <property type="term" value="C:plasma membrane"/>
    <property type="evidence" value="ECO:0007669"/>
    <property type="project" value="UniProtKB-SubCell"/>
</dbReference>
<feature type="transmembrane region" description="Helical" evidence="8">
    <location>
        <begin position="79"/>
        <end position="103"/>
    </location>
</feature>
<dbReference type="CDD" id="cd18547">
    <property type="entry name" value="ABC_6TM_Tm288_like"/>
    <property type="match status" value="1"/>
</dbReference>
<evidence type="ECO:0000256" key="3">
    <source>
        <dbReference type="ARBA" id="ARBA00022692"/>
    </source>
</evidence>
<keyword evidence="7 8" id="KW-0472">Membrane</keyword>
<evidence type="ECO:0000256" key="7">
    <source>
        <dbReference type="ARBA" id="ARBA00023136"/>
    </source>
</evidence>
<dbReference type="SMART" id="SM00382">
    <property type="entry name" value="AAA"/>
    <property type="match status" value="1"/>
</dbReference>
<sequence length="609" mass="69178">MKNDHKFKKILAEWPTLKRLLKITFKNHEWMIFVSFLAIIISTLASVIGSLFLQKLFDNYITPLVKSANPNFFPLFKAVLYMGLIYLLGILAVTLYTQLMAILGQKVQLKLRKQMFSKMQTLPISYFDNHNYGDIMSRYTNDIDTLLQMITQSLPQLVNVIFNLTFVIVGMLYLSWQLTIISLVIFAISIIFIRFLTIKSSFYFNKRQQQLGRTNAYIEETLTGQKVVQLFSHEEETKQSFFKLNDKLRIYFGKANGYAMMLFPFMGNLGNVLYVLVALIGGYLSIKHYVPLTLGTIAAFLQLSKSFSQPIAQFSQQLNSVVMALAGGKRIFNLLDQKSEVDEGKITLTDQNGNYSWQKDSNSTLLLGKVEFDHVNFGYENDKEILHDINFKVNPGDKVALVGETGAGKSTIINLLTRFYEINDGQIKIDGINTKNISKESLRKLFGMVLQQTNLFTGSILDNIKYGDLSVSDQQLNNAIKLANLDIFVNQLKDGYNTIIKGEGNGLSQGQRQLISIARVAVVNPPIVILDEATSNIDTRTERQVQQAMDNLMQNRTSFVIAHRLSTIFNADLILVVYNGRIIEQGNHQQLIDKHGKYFNLYNNSLVLD</sequence>
<gene>
    <name evidence="11" type="ORF">IAA89_01500</name>
</gene>
<dbReference type="InterPro" id="IPR003439">
    <property type="entry name" value="ABC_transporter-like_ATP-bd"/>
</dbReference>
<keyword evidence="6 8" id="KW-1133">Transmembrane helix</keyword>
<dbReference type="SUPFAM" id="SSF52540">
    <property type="entry name" value="P-loop containing nucleoside triphosphate hydrolases"/>
    <property type="match status" value="1"/>
</dbReference>
<dbReference type="EMBL" id="JADIMP010000027">
    <property type="protein sequence ID" value="MBO8441115.1"/>
    <property type="molecule type" value="Genomic_DNA"/>
</dbReference>
<dbReference type="FunFam" id="3.40.50.300:FF:000287">
    <property type="entry name" value="Multidrug ABC transporter ATP-binding protein"/>
    <property type="match status" value="1"/>
</dbReference>
<dbReference type="Gene3D" id="1.20.1560.10">
    <property type="entry name" value="ABC transporter type 1, transmembrane domain"/>
    <property type="match status" value="1"/>
</dbReference>
<feature type="transmembrane region" description="Helical" evidence="8">
    <location>
        <begin position="157"/>
        <end position="174"/>
    </location>
</feature>
<feature type="transmembrane region" description="Helical" evidence="8">
    <location>
        <begin position="257"/>
        <end position="280"/>
    </location>
</feature>
<dbReference type="InterPro" id="IPR027417">
    <property type="entry name" value="P-loop_NTPase"/>
</dbReference>
<evidence type="ECO:0000256" key="8">
    <source>
        <dbReference type="SAM" id="Phobius"/>
    </source>
</evidence>
<feature type="domain" description="ABC transmembrane type-1" evidence="10">
    <location>
        <begin position="33"/>
        <end position="323"/>
    </location>
</feature>
<evidence type="ECO:0000259" key="10">
    <source>
        <dbReference type="PROSITE" id="PS50929"/>
    </source>
</evidence>
<dbReference type="Gene3D" id="3.40.50.300">
    <property type="entry name" value="P-loop containing nucleotide triphosphate hydrolases"/>
    <property type="match status" value="1"/>
</dbReference>
<evidence type="ECO:0000313" key="12">
    <source>
        <dbReference type="Proteomes" id="UP000823614"/>
    </source>
</evidence>
<keyword evidence="4" id="KW-0547">Nucleotide-binding</keyword>
<evidence type="ECO:0000259" key="9">
    <source>
        <dbReference type="PROSITE" id="PS50893"/>
    </source>
</evidence>
<dbReference type="Proteomes" id="UP000823614">
    <property type="component" value="Unassembled WGS sequence"/>
</dbReference>
<dbReference type="InterPro" id="IPR036640">
    <property type="entry name" value="ABC1_TM_sf"/>
</dbReference>
<evidence type="ECO:0000256" key="1">
    <source>
        <dbReference type="ARBA" id="ARBA00004651"/>
    </source>
</evidence>
<dbReference type="GO" id="GO:0140359">
    <property type="term" value="F:ABC-type transporter activity"/>
    <property type="evidence" value="ECO:0007669"/>
    <property type="project" value="InterPro"/>
</dbReference>
<dbReference type="Pfam" id="PF00005">
    <property type="entry name" value="ABC_tran"/>
    <property type="match status" value="1"/>
</dbReference>
<feature type="transmembrane region" description="Helical" evidence="8">
    <location>
        <begin position="30"/>
        <end position="53"/>
    </location>
</feature>
<evidence type="ECO:0000313" key="11">
    <source>
        <dbReference type="EMBL" id="MBO8441115.1"/>
    </source>
</evidence>
<dbReference type="PANTHER" id="PTHR24221:SF654">
    <property type="entry name" value="ATP-BINDING CASSETTE SUB-FAMILY B MEMBER 6"/>
    <property type="match status" value="1"/>
</dbReference>
<comment type="caution">
    <text evidence="11">The sequence shown here is derived from an EMBL/GenBank/DDBJ whole genome shotgun (WGS) entry which is preliminary data.</text>
</comment>
<feature type="domain" description="ABC transporter" evidence="9">
    <location>
        <begin position="370"/>
        <end position="604"/>
    </location>
</feature>
<evidence type="ECO:0000256" key="2">
    <source>
        <dbReference type="ARBA" id="ARBA00022448"/>
    </source>
</evidence>
<dbReference type="SUPFAM" id="SSF90123">
    <property type="entry name" value="ABC transporter transmembrane region"/>
    <property type="match status" value="1"/>
</dbReference>
<dbReference type="GO" id="GO:0016887">
    <property type="term" value="F:ATP hydrolysis activity"/>
    <property type="evidence" value="ECO:0007669"/>
    <property type="project" value="InterPro"/>
</dbReference>
<accession>A0A9D9E6B9</accession>